<dbReference type="SFLD" id="SFLDG01067">
    <property type="entry name" value="SPASM/twitch_domain_containing"/>
    <property type="match status" value="1"/>
</dbReference>
<organism evidence="8 9">
    <name type="scientific">Helicobacter cinaedi CCUG 18818 = ATCC BAA-847</name>
    <dbReference type="NCBI Taxonomy" id="537971"/>
    <lineage>
        <taxon>Bacteria</taxon>
        <taxon>Pseudomonadati</taxon>
        <taxon>Campylobacterota</taxon>
        <taxon>Epsilonproteobacteria</taxon>
        <taxon>Campylobacterales</taxon>
        <taxon>Helicobacteraceae</taxon>
        <taxon>Helicobacter</taxon>
    </lineage>
</organism>
<dbReference type="AlphaFoldDB" id="A0AAI8MND3"/>
<sequence>MAKQSQMEGMVMKLERNKTELTGILGIEKINLLEKLKDVNQWREYRHIYSQASQLELITPFPTQIDFELNATCNLRCPMCPLSVEVNSEKKHLLFPFDLFCKIIDESVAKGLKAIKLNYLNEPLLRNDLEDFIIYAKKAGVLDIYFSSNGLILTKERAKSLINAGLDRIQISIDAYSEDIYNTIRPGSNYHKVVNNVLQLIKLKKELKSLTPLIRVNFVRTEINEHQLDDFIDFWEDKVDMIGSQEMVKPPKSSQDINSKTTEQKPAFQCSFPYKQLVITAEGNVLPCCTFYGEEMVLGNILTAYQNNQAISLQSFWESRKMQHLREIHKNKQYASNPICKKCIDGAINA</sequence>
<dbReference type="InterPro" id="IPR007197">
    <property type="entry name" value="rSAM"/>
</dbReference>
<dbReference type="PANTHER" id="PTHR11228">
    <property type="entry name" value="RADICAL SAM DOMAIN PROTEIN"/>
    <property type="match status" value="1"/>
</dbReference>
<accession>A0AAI8MND3</accession>
<evidence type="ECO:0000259" key="7">
    <source>
        <dbReference type="PROSITE" id="PS51918"/>
    </source>
</evidence>
<dbReference type="SFLD" id="SFLDG01387">
    <property type="entry name" value="BtrN-like_SPASM_domain_contain"/>
    <property type="match status" value="1"/>
</dbReference>
<dbReference type="CDD" id="cd21109">
    <property type="entry name" value="SPASM"/>
    <property type="match status" value="1"/>
</dbReference>
<dbReference type="Gene3D" id="3.20.20.70">
    <property type="entry name" value="Aldolase class I"/>
    <property type="match status" value="1"/>
</dbReference>
<protein>
    <submittedName>
        <fullName evidence="8">Molybdopterin cofactor synthesis protein A</fullName>
    </submittedName>
</protein>
<dbReference type="InterPro" id="IPR058240">
    <property type="entry name" value="rSAM_sf"/>
</dbReference>
<evidence type="ECO:0000256" key="5">
    <source>
        <dbReference type="ARBA" id="ARBA00023004"/>
    </source>
</evidence>
<evidence type="ECO:0000313" key="8">
    <source>
        <dbReference type="EMBL" id="BAM32416.1"/>
    </source>
</evidence>
<dbReference type="PANTHER" id="PTHR11228:SF7">
    <property type="entry name" value="PQQA PEPTIDE CYCLASE"/>
    <property type="match status" value="1"/>
</dbReference>
<dbReference type="Pfam" id="PF04055">
    <property type="entry name" value="Radical_SAM"/>
    <property type="match status" value="1"/>
</dbReference>
<feature type="domain" description="Radical SAM core" evidence="7">
    <location>
        <begin position="59"/>
        <end position="287"/>
    </location>
</feature>
<dbReference type="InterPro" id="IPR050377">
    <property type="entry name" value="Radical_SAM_PqqE_MftC-like"/>
</dbReference>
<reference evidence="8 9" key="1">
    <citation type="journal article" date="2012" name="J. Bacteriol.">
        <title>Complete Genome Sequence of Helicobacter cinaedi Type Strain ATCC BAA-847.</title>
        <authorList>
            <person name="Miyoshi-Akiyama T."/>
            <person name="Takeshita N."/>
            <person name="Ohmagari N."/>
            <person name="Kirikae T."/>
        </authorList>
    </citation>
    <scope>NUCLEOTIDE SEQUENCE [LARGE SCALE GENOMIC DNA]</scope>
    <source>
        <strain evidence="8 9">ATCC BAA-847</strain>
    </source>
</reference>
<keyword evidence="2" id="KW-0004">4Fe-4S</keyword>
<evidence type="ECO:0000256" key="1">
    <source>
        <dbReference type="ARBA" id="ARBA00001966"/>
    </source>
</evidence>
<dbReference type="PROSITE" id="PS51918">
    <property type="entry name" value="RADICAL_SAM"/>
    <property type="match status" value="1"/>
</dbReference>
<evidence type="ECO:0000256" key="3">
    <source>
        <dbReference type="ARBA" id="ARBA00022691"/>
    </source>
</evidence>
<proteinExistence type="predicted"/>
<dbReference type="InterPro" id="IPR034391">
    <property type="entry name" value="AdoMet-like_SPASM_containing"/>
</dbReference>
<dbReference type="InterPro" id="IPR013785">
    <property type="entry name" value="Aldolase_TIM"/>
</dbReference>
<dbReference type="Proteomes" id="UP000006036">
    <property type="component" value="Chromosome 1"/>
</dbReference>
<dbReference type="Pfam" id="PF13186">
    <property type="entry name" value="SPASM"/>
    <property type="match status" value="1"/>
</dbReference>
<keyword evidence="6" id="KW-0411">Iron-sulfur</keyword>
<dbReference type="SFLD" id="SFLDS00029">
    <property type="entry name" value="Radical_SAM"/>
    <property type="match status" value="1"/>
</dbReference>
<keyword evidence="3" id="KW-0949">S-adenosyl-L-methionine</keyword>
<dbReference type="KEGG" id="hcb:HCBAA847_1179"/>
<dbReference type="SUPFAM" id="SSF102114">
    <property type="entry name" value="Radical SAM enzymes"/>
    <property type="match status" value="1"/>
</dbReference>
<dbReference type="GO" id="GO:0003824">
    <property type="term" value="F:catalytic activity"/>
    <property type="evidence" value="ECO:0007669"/>
    <property type="project" value="InterPro"/>
</dbReference>
<evidence type="ECO:0000256" key="4">
    <source>
        <dbReference type="ARBA" id="ARBA00022723"/>
    </source>
</evidence>
<dbReference type="GO" id="GO:0051536">
    <property type="term" value="F:iron-sulfur cluster binding"/>
    <property type="evidence" value="ECO:0007669"/>
    <property type="project" value="UniProtKB-KW"/>
</dbReference>
<dbReference type="GO" id="GO:0046872">
    <property type="term" value="F:metal ion binding"/>
    <property type="evidence" value="ECO:0007669"/>
    <property type="project" value="UniProtKB-KW"/>
</dbReference>
<name>A0AAI8MND3_9HELI</name>
<evidence type="ECO:0000313" key="9">
    <source>
        <dbReference type="Proteomes" id="UP000006036"/>
    </source>
</evidence>
<evidence type="ECO:0000256" key="6">
    <source>
        <dbReference type="ARBA" id="ARBA00023014"/>
    </source>
</evidence>
<keyword evidence="4" id="KW-0479">Metal-binding</keyword>
<dbReference type="CDD" id="cd01335">
    <property type="entry name" value="Radical_SAM"/>
    <property type="match status" value="1"/>
</dbReference>
<dbReference type="InterPro" id="IPR023885">
    <property type="entry name" value="4Fe4S-binding_SPASM_dom"/>
</dbReference>
<keyword evidence="5" id="KW-0408">Iron</keyword>
<dbReference type="EMBL" id="AP012492">
    <property type="protein sequence ID" value="BAM32416.1"/>
    <property type="molecule type" value="Genomic_DNA"/>
</dbReference>
<gene>
    <name evidence="8" type="ORF">HCBAA847_1179</name>
</gene>
<comment type="cofactor">
    <cofactor evidence="1">
        <name>[4Fe-4S] cluster</name>
        <dbReference type="ChEBI" id="CHEBI:49883"/>
    </cofactor>
</comment>
<evidence type="ECO:0000256" key="2">
    <source>
        <dbReference type="ARBA" id="ARBA00022485"/>
    </source>
</evidence>